<dbReference type="STRING" id="1236973.JCM9157_2977"/>
<keyword evidence="2" id="KW-1185">Reference proteome</keyword>
<dbReference type="Pfam" id="PF03745">
    <property type="entry name" value="DUF309"/>
    <property type="match status" value="1"/>
</dbReference>
<dbReference type="Gene3D" id="1.10.3450.10">
    <property type="entry name" value="TTHA0068-like"/>
    <property type="match status" value="1"/>
</dbReference>
<organism evidence="1 2">
    <name type="scientific">Halalkalibacter akibai (strain ATCC 43226 / DSM 21942 / CIP 109018 / JCM 9157 / 1139)</name>
    <name type="common">Bacillus akibai</name>
    <dbReference type="NCBI Taxonomy" id="1236973"/>
    <lineage>
        <taxon>Bacteria</taxon>
        <taxon>Bacillati</taxon>
        <taxon>Bacillota</taxon>
        <taxon>Bacilli</taxon>
        <taxon>Bacillales</taxon>
        <taxon>Bacillaceae</taxon>
        <taxon>Halalkalibacter</taxon>
    </lineage>
</organism>
<dbReference type="InterPro" id="IPR023203">
    <property type="entry name" value="TTHA0068_sf"/>
</dbReference>
<dbReference type="InterPro" id="IPR005500">
    <property type="entry name" value="DUF309"/>
</dbReference>
<protein>
    <submittedName>
        <fullName evidence="1">DUF309 domain-containing protein</fullName>
    </submittedName>
</protein>
<dbReference type="EMBL" id="BAUV01000024">
    <property type="protein sequence ID" value="GAE35840.1"/>
    <property type="molecule type" value="Genomic_DNA"/>
</dbReference>
<reference evidence="1 2" key="1">
    <citation type="journal article" date="2014" name="Genome Announc.">
        <title>Draft Genome Sequences of Three Alkaliphilic Bacillus Strains, Bacillus wakoensis JCM 9140T, Bacillus akibai JCM 9157T, and Bacillus hemicellulosilyticus JCM 9152T.</title>
        <authorList>
            <person name="Yuki M."/>
            <person name="Oshima K."/>
            <person name="Suda W."/>
            <person name="Oshida Y."/>
            <person name="Kitamura K."/>
            <person name="Iida T."/>
            <person name="Hattori M."/>
            <person name="Ohkuma M."/>
        </authorList>
    </citation>
    <scope>NUCLEOTIDE SEQUENCE [LARGE SCALE GENOMIC DNA]</scope>
    <source>
        <strain evidence="1 2">JCM 9157</strain>
    </source>
</reference>
<dbReference type="eggNOG" id="COG1547">
    <property type="taxonomic scope" value="Bacteria"/>
</dbReference>
<dbReference type="SUPFAM" id="SSF140663">
    <property type="entry name" value="TTHA0068-like"/>
    <property type="match status" value="1"/>
</dbReference>
<dbReference type="PANTHER" id="PTHR34796:SF1">
    <property type="entry name" value="EXPRESSED PROTEIN"/>
    <property type="match status" value="1"/>
</dbReference>
<dbReference type="AlphaFoldDB" id="W4QUJ3"/>
<dbReference type="Proteomes" id="UP000018896">
    <property type="component" value="Unassembled WGS sequence"/>
</dbReference>
<evidence type="ECO:0000313" key="1">
    <source>
        <dbReference type="EMBL" id="GAE35840.1"/>
    </source>
</evidence>
<dbReference type="RefSeq" id="WP_035665409.1">
    <property type="nucleotide sequence ID" value="NZ_BAUV01000024.1"/>
</dbReference>
<dbReference type="OrthoDB" id="165483at2"/>
<name>W4QUJ3_HALA3</name>
<comment type="caution">
    <text evidence="1">The sequence shown here is derived from an EMBL/GenBank/DDBJ whole genome shotgun (WGS) entry which is preliminary data.</text>
</comment>
<accession>W4QUJ3</accession>
<dbReference type="PANTHER" id="PTHR34796">
    <property type="entry name" value="EXPRESSED PROTEIN"/>
    <property type="match status" value="1"/>
</dbReference>
<evidence type="ECO:0000313" key="2">
    <source>
        <dbReference type="Proteomes" id="UP000018896"/>
    </source>
</evidence>
<proteinExistence type="predicted"/>
<sequence length="176" mass="21087">MYPTAYIDYLIHFHIERDYFECHEVLEEHWKKEELNQRHHYWVTFIQIAVGLYHHRRNNRAGATRMYYKALKGISLYATAIENLGVNVSELSQQLNKQIKLTLTPGSKFEDINLPLHDHNLIKECQNRCKQLGLNWAYISSSTVSQNIIHKHKLRNRQEVIAERDKQLHLRKQKRQ</sequence>
<gene>
    <name evidence="1" type="ORF">JCM9157_2977</name>
</gene>